<dbReference type="PROSITE" id="PS00629">
    <property type="entry name" value="IMP_1"/>
    <property type="match status" value="1"/>
</dbReference>
<evidence type="ECO:0000313" key="9">
    <source>
        <dbReference type="EMBL" id="CAB5012551.1"/>
    </source>
</evidence>
<dbReference type="GO" id="GO:0016791">
    <property type="term" value="F:phosphatase activity"/>
    <property type="evidence" value="ECO:0007669"/>
    <property type="project" value="UniProtKB-ARBA"/>
</dbReference>
<comment type="similarity">
    <text evidence="2">Belongs to the inositol monophosphatase superfamily.</text>
</comment>
<evidence type="ECO:0000256" key="1">
    <source>
        <dbReference type="ARBA" id="ARBA00001946"/>
    </source>
</evidence>
<protein>
    <submittedName>
        <fullName evidence="6">Unannotated protein</fullName>
    </submittedName>
</protein>
<organism evidence="6">
    <name type="scientific">freshwater metagenome</name>
    <dbReference type="NCBI Taxonomy" id="449393"/>
    <lineage>
        <taxon>unclassified sequences</taxon>
        <taxon>metagenomes</taxon>
        <taxon>ecological metagenomes</taxon>
    </lineage>
</organism>
<dbReference type="PRINTS" id="PR00377">
    <property type="entry name" value="IMPHPHTASES"/>
</dbReference>
<evidence type="ECO:0000256" key="3">
    <source>
        <dbReference type="ARBA" id="ARBA00022723"/>
    </source>
</evidence>
<keyword evidence="3" id="KW-0479">Metal-binding</keyword>
<proteinExistence type="inferred from homology"/>
<dbReference type="PANTHER" id="PTHR43200">
    <property type="entry name" value="PHOSPHATASE"/>
    <property type="match status" value="1"/>
</dbReference>
<evidence type="ECO:0000256" key="4">
    <source>
        <dbReference type="ARBA" id="ARBA00022801"/>
    </source>
</evidence>
<accession>A0A6J6SK75</accession>
<reference evidence="6" key="1">
    <citation type="submission" date="2020-05" db="EMBL/GenBank/DDBJ databases">
        <authorList>
            <person name="Chiriac C."/>
            <person name="Salcher M."/>
            <person name="Ghai R."/>
            <person name="Kavagutti S V."/>
        </authorList>
    </citation>
    <scope>NUCLEOTIDE SEQUENCE</scope>
</reference>
<evidence type="ECO:0000256" key="2">
    <source>
        <dbReference type="ARBA" id="ARBA00009759"/>
    </source>
</evidence>
<evidence type="ECO:0000256" key="5">
    <source>
        <dbReference type="ARBA" id="ARBA00022842"/>
    </source>
</evidence>
<dbReference type="FunFam" id="3.30.540.10:FF:000003">
    <property type="entry name" value="Inositol-1-monophosphatase"/>
    <property type="match status" value="1"/>
</dbReference>
<dbReference type="InterPro" id="IPR020583">
    <property type="entry name" value="Inositol_monoP_metal-BS"/>
</dbReference>
<sequence>MGTNWDSDLELALDLANFADSLSLPRFGALDLQVETKPDLTPVSEADRAVEAMVRDRLAKDRPGDAIVGEEFGITGSGDRRWIIDPIDGTKSYVRGIPAWALLLALEVDGEIVVGVASAPALERRWWASAAGGSFANGKEIKVSQVDDLKDAHLSMVNVRDWAAIGREKQALELERRVWRPVGLGDFWGHTLVAQGTLDVMIEPELSYWDIAALRPIVEQAGGRCTDLAGNPATGPGGAITTNGLLHDIVLEVLN</sequence>
<dbReference type="InterPro" id="IPR000760">
    <property type="entry name" value="Inositol_monophosphatase-like"/>
</dbReference>
<dbReference type="AlphaFoldDB" id="A0A6J6SK75"/>
<dbReference type="EMBL" id="CAEZYK010000119">
    <property type="protein sequence ID" value="CAB4734599.1"/>
    <property type="molecule type" value="Genomic_DNA"/>
</dbReference>
<keyword evidence="4" id="KW-0378">Hydrolase</keyword>
<evidence type="ECO:0000313" key="6">
    <source>
        <dbReference type="EMBL" id="CAB4734599.1"/>
    </source>
</evidence>
<comment type="cofactor">
    <cofactor evidence="1">
        <name>Mg(2+)</name>
        <dbReference type="ChEBI" id="CHEBI:18420"/>
    </cofactor>
</comment>
<dbReference type="Gene3D" id="3.40.190.80">
    <property type="match status" value="1"/>
</dbReference>
<name>A0A6J6SK75_9ZZZZ</name>
<dbReference type="GO" id="GO:0046872">
    <property type="term" value="F:metal ion binding"/>
    <property type="evidence" value="ECO:0007669"/>
    <property type="project" value="UniProtKB-KW"/>
</dbReference>
<dbReference type="Pfam" id="PF00459">
    <property type="entry name" value="Inositol_P"/>
    <property type="match status" value="1"/>
</dbReference>
<dbReference type="Gene3D" id="3.30.540.10">
    <property type="entry name" value="Fructose-1,6-Bisphosphatase, subunit A, domain 1"/>
    <property type="match status" value="1"/>
</dbReference>
<dbReference type="EMBL" id="CAFBOF010000001">
    <property type="protein sequence ID" value="CAB4967871.1"/>
    <property type="molecule type" value="Genomic_DNA"/>
</dbReference>
<dbReference type="InterPro" id="IPR051090">
    <property type="entry name" value="Inositol_monoP_superfamily"/>
</dbReference>
<dbReference type="GO" id="GO:0000105">
    <property type="term" value="P:L-histidine biosynthetic process"/>
    <property type="evidence" value="ECO:0007669"/>
    <property type="project" value="TreeGrafter"/>
</dbReference>
<evidence type="ECO:0000313" key="8">
    <source>
        <dbReference type="EMBL" id="CAB4967871.1"/>
    </source>
</evidence>
<dbReference type="SUPFAM" id="SSF56655">
    <property type="entry name" value="Carbohydrate phosphatase"/>
    <property type="match status" value="1"/>
</dbReference>
<dbReference type="EMBL" id="CAFBMM010000001">
    <property type="protein sequence ID" value="CAB4892956.1"/>
    <property type="molecule type" value="Genomic_DNA"/>
</dbReference>
<evidence type="ECO:0000313" key="7">
    <source>
        <dbReference type="EMBL" id="CAB4892956.1"/>
    </source>
</evidence>
<gene>
    <name evidence="6" type="ORF">UFOPK2683_01500</name>
    <name evidence="7" type="ORF">UFOPK3605_00015</name>
    <name evidence="8" type="ORF">UFOPK3897_00019</name>
    <name evidence="9" type="ORF">UFOPK4121_00140</name>
</gene>
<dbReference type="PANTHER" id="PTHR43200:SF6">
    <property type="entry name" value="3'(2'),5'-BISPHOSPHATE NUCLEOTIDASE"/>
    <property type="match status" value="1"/>
</dbReference>
<keyword evidence="5" id="KW-0460">Magnesium</keyword>
<dbReference type="EMBL" id="CAFBPQ010000001">
    <property type="protein sequence ID" value="CAB5012551.1"/>
    <property type="molecule type" value="Genomic_DNA"/>
</dbReference>